<evidence type="ECO:0000259" key="10">
    <source>
        <dbReference type="PROSITE" id="PS50263"/>
    </source>
</evidence>
<dbReference type="HAMAP" id="MF_01148">
    <property type="entry name" value="Lnt"/>
    <property type="match status" value="1"/>
</dbReference>
<feature type="transmembrane region" description="Helical" evidence="9">
    <location>
        <begin position="169"/>
        <end position="192"/>
    </location>
</feature>
<comment type="function">
    <text evidence="9">Catalyzes the phospholipid dependent N-acylation of the N-terminal cysteine of apolipoprotein, the last step in lipoprotein maturation.</text>
</comment>
<dbReference type="PANTHER" id="PTHR38686:SF1">
    <property type="entry name" value="APOLIPOPROTEIN N-ACYLTRANSFERASE"/>
    <property type="match status" value="1"/>
</dbReference>
<reference evidence="12" key="1">
    <citation type="journal article" date="2019" name="Int. J. Syst. Evol. Microbiol.">
        <title>The Global Catalogue of Microorganisms (GCM) 10K type strain sequencing project: providing services to taxonomists for standard genome sequencing and annotation.</title>
        <authorList>
            <consortium name="The Broad Institute Genomics Platform"/>
            <consortium name="The Broad Institute Genome Sequencing Center for Infectious Disease"/>
            <person name="Wu L."/>
            <person name="Ma J."/>
        </authorList>
    </citation>
    <scope>NUCLEOTIDE SEQUENCE [LARGE SCALE GENOMIC DNA]</scope>
    <source>
        <strain evidence="12">KCTC 52231</strain>
    </source>
</reference>
<dbReference type="CDD" id="cd07571">
    <property type="entry name" value="ALP_N-acyl_transferase"/>
    <property type="match status" value="1"/>
</dbReference>
<dbReference type="SUPFAM" id="SSF56317">
    <property type="entry name" value="Carbon-nitrogen hydrolase"/>
    <property type="match status" value="1"/>
</dbReference>
<comment type="catalytic activity">
    <reaction evidence="9">
        <text>N-terminal S-1,2-diacyl-sn-glyceryl-L-cysteinyl-[lipoprotein] + a glycerophospholipid = N-acyl-S-1,2-diacyl-sn-glyceryl-L-cysteinyl-[lipoprotein] + a 2-acyl-sn-glycero-3-phospholipid + H(+)</text>
        <dbReference type="Rhea" id="RHEA:48228"/>
        <dbReference type="Rhea" id="RHEA-COMP:14681"/>
        <dbReference type="Rhea" id="RHEA-COMP:14684"/>
        <dbReference type="ChEBI" id="CHEBI:15378"/>
        <dbReference type="ChEBI" id="CHEBI:136912"/>
        <dbReference type="ChEBI" id="CHEBI:140656"/>
        <dbReference type="ChEBI" id="CHEBI:140657"/>
        <dbReference type="ChEBI" id="CHEBI:140660"/>
        <dbReference type="EC" id="2.3.1.269"/>
    </reaction>
</comment>
<feature type="domain" description="CN hydrolase" evidence="10">
    <location>
        <begin position="242"/>
        <end position="491"/>
    </location>
</feature>
<dbReference type="EMBL" id="JBHRTG010000007">
    <property type="protein sequence ID" value="MFC3163202.1"/>
    <property type="molecule type" value="Genomic_DNA"/>
</dbReference>
<organism evidence="11 12">
    <name type="scientific">Ciceribacter thiooxidans</name>
    <dbReference type="NCBI Taxonomy" id="1969821"/>
    <lineage>
        <taxon>Bacteria</taxon>
        <taxon>Pseudomonadati</taxon>
        <taxon>Pseudomonadota</taxon>
        <taxon>Alphaproteobacteria</taxon>
        <taxon>Hyphomicrobiales</taxon>
        <taxon>Rhizobiaceae</taxon>
        <taxon>Ciceribacter</taxon>
    </lineage>
</organism>
<dbReference type="PANTHER" id="PTHR38686">
    <property type="entry name" value="APOLIPOPROTEIN N-ACYLTRANSFERASE"/>
    <property type="match status" value="1"/>
</dbReference>
<protein>
    <recommendedName>
        <fullName evidence="9">Apolipoprotein N-acyltransferase</fullName>
        <shortName evidence="9">ALP N-acyltransferase</shortName>
        <ecNumber evidence="9">2.3.1.269</ecNumber>
    </recommendedName>
</protein>
<dbReference type="GO" id="GO:0016746">
    <property type="term" value="F:acyltransferase activity"/>
    <property type="evidence" value="ECO:0007669"/>
    <property type="project" value="UniProtKB-KW"/>
</dbReference>
<evidence type="ECO:0000256" key="8">
    <source>
        <dbReference type="ARBA" id="ARBA00023315"/>
    </source>
</evidence>
<feature type="transmembrane region" description="Helical" evidence="9">
    <location>
        <begin position="204"/>
        <end position="224"/>
    </location>
</feature>
<dbReference type="NCBIfam" id="TIGR00546">
    <property type="entry name" value="lnt"/>
    <property type="match status" value="1"/>
</dbReference>
<evidence type="ECO:0000313" key="12">
    <source>
        <dbReference type="Proteomes" id="UP001595647"/>
    </source>
</evidence>
<evidence type="ECO:0000256" key="5">
    <source>
        <dbReference type="ARBA" id="ARBA00022692"/>
    </source>
</evidence>
<dbReference type="InterPro" id="IPR004563">
    <property type="entry name" value="Apolipo_AcylTrfase"/>
</dbReference>
<evidence type="ECO:0000313" key="11">
    <source>
        <dbReference type="EMBL" id="MFC3163202.1"/>
    </source>
</evidence>
<dbReference type="EC" id="2.3.1.269" evidence="9"/>
<evidence type="ECO:0000256" key="7">
    <source>
        <dbReference type="ARBA" id="ARBA00023136"/>
    </source>
</evidence>
<dbReference type="Pfam" id="PF00795">
    <property type="entry name" value="CN_hydrolase"/>
    <property type="match status" value="1"/>
</dbReference>
<dbReference type="InterPro" id="IPR003010">
    <property type="entry name" value="C-N_Hydrolase"/>
</dbReference>
<evidence type="ECO:0000256" key="2">
    <source>
        <dbReference type="ARBA" id="ARBA00010065"/>
    </source>
</evidence>
<keyword evidence="8 9" id="KW-0012">Acyltransferase</keyword>
<keyword evidence="5 9" id="KW-0812">Transmembrane</keyword>
<keyword evidence="6 9" id="KW-1133">Transmembrane helix</keyword>
<accession>A0ABV7I403</accession>
<comment type="similarity">
    <text evidence="2 9">Belongs to the CN hydrolase family. Apolipoprotein N-acyltransferase subfamily.</text>
</comment>
<dbReference type="PROSITE" id="PS50263">
    <property type="entry name" value="CN_HYDROLASE"/>
    <property type="match status" value="1"/>
</dbReference>
<feature type="transmembrane region" description="Helical" evidence="9">
    <location>
        <begin position="71"/>
        <end position="93"/>
    </location>
</feature>
<dbReference type="InterPro" id="IPR045378">
    <property type="entry name" value="LNT_N"/>
</dbReference>
<feature type="transmembrane region" description="Helical" evidence="9">
    <location>
        <begin position="132"/>
        <end position="149"/>
    </location>
</feature>
<comment type="subcellular location">
    <subcellularLocation>
        <location evidence="1 9">Cell membrane</location>
        <topology evidence="1 9">Multi-pass membrane protein</topology>
    </subcellularLocation>
</comment>
<proteinExistence type="inferred from homology"/>
<keyword evidence="4 9" id="KW-0808">Transferase</keyword>
<keyword evidence="7 9" id="KW-0472">Membrane</keyword>
<keyword evidence="12" id="KW-1185">Reference proteome</keyword>
<evidence type="ECO:0000256" key="9">
    <source>
        <dbReference type="HAMAP-Rule" id="MF_01148"/>
    </source>
</evidence>
<evidence type="ECO:0000256" key="1">
    <source>
        <dbReference type="ARBA" id="ARBA00004651"/>
    </source>
</evidence>
<dbReference type="Pfam" id="PF20154">
    <property type="entry name" value="LNT_N"/>
    <property type="match status" value="1"/>
</dbReference>
<feature type="transmembrane region" description="Helical" evidence="9">
    <location>
        <begin position="40"/>
        <end position="59"/>
    </location>
</feature>
<comment type="caution">
    <text evidence="11">The sequence shown here is derived from an EMBL/GenBank/DDBJ whole genome shotgun (WGS) entry which is preliminary data.</text>
</comment>
<dbReference type="InterPro" id="IPR036526">
    <property type="entry name" value="C-N_Hydrolase_sf"/>
</dbReference>
<evidence type="ECO:0000256" key="6">
    <source>
        <dbReference type="ARBA" id="ARBA00022989"/>
    </source>
</evidence>
<evidence type="ECO:0000256" key="3">
    <source>
        <dbReference type="ARBA" id="ARBA00022475"/>
    </source>
</evidence>
<dbReference type="Proteomes" id="UP001595647">
    <property type="component" value="Unassembled WGS sequence"/>
</dbReference>
<sequence length="529" mass="57136">MERLAGRIMLFWGMKRAALAMFAGALGALALPPYGFLAALFVAFTLLVWLLDGTAGHSANGTSLGLRSSFLVGWFFGFGYFVAGLWWLGHALLLEADEFAWALPLAVVGLPAVLAVFYGLATFVARLLWSDGFGRILALAAGFGIAEWLRSYVATGFPWNAIGYGAMPIPLMMQSVHVIGLFGVTTLAVLVFSSPALLGTRRGALPGLAIAAILFLLHLGFGAYRLAVPEAVDGKQLTVRLVQPAIDQAKKLANDDREAIFRKHLELSSLPVAEGGERPDVIVWPETSIPFILTENPDALTSIADMLQEGQVLVTGTVRSETQGAGRPPRYYNSIYVIDDKGQIVAASDKVHLTPFGEYVPFEDVLRRIGFDNLISLPGGFSAAADRTMLTLPGGLKLYPLICYEVIFPAEMTGNWAEAGAILNVTNDAWFGHTPGPYQHFQQARVRAVENGLPLIRSANNGISAVIDDRGRTFSGLSLDAQGVEDATLNVESSPKLGNNFRERNFWVIWAAVVIGAVFSRMGFIFGKN</sequence>
<gene>
    <name evidence="9 11" type="primary">lnt</name>
    <name evidence="11" type="ORF">ACFOHV_07915</name>
</gene>
<name>A0ABV7I403_9HYPH</name>
<keyword evidence="3 9" id="KW-1003">Cell membrane</keyword>
<comment type="pathway">
    <text evidence="9">Protein modification; lipoprotein biosynthesis (N-acyl transfer).</text>
</comment>
<dbReference type="RefSeq" id="WP_182305525.1">
    <property type="nucleotide sequence ID" value="NZ_CP059896.1"/>
</dbReference>
<feature type="transmembrane region" description="Helical" evidence="9">
    <location>
        <begin position="506"/>
        <end position="526"/>
    </location>
</feature>
<feature type="transmembrane region" description="Helical" evidence="9">
    <location>
        <begin position="99"/>
        <end position="120"/>
    </location>
</feature>
<evidence type="ECO:0000256" key="4">
    <source>
        <dbReference type="ARBA" id="ARBA00022679"/>
    </source>
</evidence>
<dbReference type="Gene3D" id="3.60.110.10">
    <property type="entry name" value="Carbon-nitrogen hydrolase"/>
    <property type="match status" value="1"/>
</dbReference>